<dbReference type="AlphaFoldDB" id="A0A9P6ZT39"/>
<reference evidence="2" key="1">
    <citation type="journal article" date="2020" name="New Phytol.">
        <title>Comparative genomics reveals dynamic genome evolution in host specialist ectomycorrhizal fungi.</title>
        <authorList>
            <person name="Lofgren L.A."/>
            <person name="Nguyen N.H."/>
            <person name="Vilgalys R."/>
            <person name="Ruytinx J."/>
            <person name="Liao H.L."/>
            <person name="Branco S."/>
            <person name="Kuo A."/>
            <person name="LaButti K."/>
            <person name="Lipzen A."/>
            <person name="Andreopoulos W."/>
            <person name="Pangilinan J."/>
            <person name="Riley R."/>
            <person name="Hundley H."/>
            <person name="Na H."/>
            <person name="Barry K."/>
            <person name="Grigoriev I.V."/>
            <person name="Stajich J.E."/>
            <person name="Kennedy P.G."/>
        </authorList>
    </citation>
    <scope>NUCLEOTIDE SEQUENCE</scope>
    <source>
        <strain evidence="2">DOB743</strain>
    </source>
</reference>
<feature type="compositionally biased region" description="Low complexity" evidence="1">
    <location>
        <begin position="83"/>
        <end position="93"/>
    </location>
</feature>
<evidence type="ECO:0000256" key="1">
    <source>
        <dbReference type="SAM" id="MobiDB-lite"/>
    </source>
</evidence>
<keyword evidence="3" id="KW-1185">Reference proteome</keyword>
<dbReference type="Proteomes" id="UP000714275">
    <property type="component" value="Unassembled WGS sequence"/>
</dbReference>
<dbReference type="OrthoDB" id="2679361at2759"/>
<evidence type="ECO:0000313" key="2">
    <source>
        <dbReference type="EMBL" id="KAG1775752.1"/>
    </source>
</evidence>
<comment type="caution">
    <text evidence="2">The sequence shown here is derived from an EMBL/GenBank/DDBJ whole genome shotgun (WGS) entry which is preliminary data.</text>
</comment>
<sequence length="311" mass="35136">MASADGMPNPRHHDVSEQQSRMHACFTPPPSSVGQMSSSHKMDEPYQRPIQTFRSSFCDARIHCDISARKQSKHVTTYTRQLSPSSDDTSNDSSLEDELRALPGPPISIMRNLSRLVTRAQRQFKPYDPHHSHASAPSNAIELRFVHRSVGKYASETDMSLADVQELYQGKDIFERGLRGMSHKTVTQAVVAKQATCKSMRLRVLTTAWEIEVNLQCIKLLEFILEQNALEYAHSTADASFFQRQLVGGNKQELEASMDFNVGAHSHDLASFVVADIQLDHIKALACKLTYLQTRHLPYQCRQRKVQTVIQ</sequence>
<organism evidence="2 3">
    <name type="scientific">Suillus placidus</name>
    <dbReference type="NCBI Taxonomy" id="48579"/>
    <lineage>
        <taxon>Eukaryota</taxon>
        <taxon>Fungi</taxon>
        <taxon>Dikarya</taxon>
        <taxon>Basidiomycota</taxon>
        <taxon>Agaricomycotina</taxon>
        <taxon>Agaricomycetes</taxon>
        <taxon>Agaricomycetidae</taxon>
        <taxon>Boletales</taxon>
        <taxon>Suillineae</taxon>
        <taxon>Suillaceae</taxon>
        <taxon>Suillus</taxon>
    </lineage>
</organism>
<evidence type="ECO:0000313" key="3">
    <source>
        <dbReference type="Proteomes" id="UP000714275"/>
    </source>
</evidence>
<feature type="region of interest" description="Disordered" evidence="1">
    <location>
        <begin position="1"/>
        <end position="43"/>
    </location>
</feature>
<gene>
    <name evidence="2" type="ORF">EV702DRAFT_1046648</name>
</gene>
<name>A0A9P6ZT39_9AGAM</name>
<feature type="region of interest" description="Disordered" evidence="1">
    <location>
        <begin position="73"/>
        <end position="103"/>
    </location>
</feature>
<accession>A0A9P6ZT39</accession>
<dbReference type="EMBL" id="JABBWD010000031">
    <property type="protein sequence ID" value="KAG1775752.1"/>
    <property type="molecule type" value="Genomic_DNA"/>
</dbReference>
<protein>
    <submittedName>
        <fullName evidence="2">Uncharacterized protein</fullName>
    </submittedName>
</protein>
<proteinExistence type="predicted"/>